<proteinExistence type="inferred from homology"/>
<dbReference type="InterPro" id="IPR022907">
    <property type="entry name" value="VapC_family"/>
</dbReference>
<dbReference type="PANTHER" id="PTHR33653:SF1">
    <property type="entry name" value="RIBONUCLEASE VAPC2"/>
    <property type="match status" value="1"/>
</dbReference>
<accession>A0A6J4IRU9</accession>
<dbReference type="EC" id="3.1.-.-" evidence="8"/>
<dbReference type="InterPro" id="IPR050556">
    <property type="entry name" value="Type_II_TA_system_RNase"/>
</dbReference>
<evidence type="ECO:0000256" key="1">
    <source>
        <dbReference type="ARBA" id="ARBA00001946"/>
    </source>
</evidence>
<dbReference type="AlphaFoldDB" id="A0A6J4IRU9"/>
<dbReference type="EMBL" id="CADCTC010000145">
    <property type="protein sequence ID" value="CAA9257478.1"/>
    <property type="molecule type" value="Genomic_DNA"/>
</dbReference>
<feature type="domain" description="PIN" evidence="9">
    <location>
        <begin position="14"/>
        <end position="134"/>
    </location>
</feature>
<protein>
    <recommendedName>
        <fullName evidence="8">Ribonuclease VapC</fullName>
        <shortName evidence="8">RNase VapC</shortName>
        <ecNumber evidence="8">3.1.-.-</ecNumber>
    </recommendedName>
    <alternativeName>
        <fullName evidence="8">Toxin VapC</fullName>
    </alternativeName>
</protein>
<evidence type="ECO:0000313" key="10">
    <source>
        <dbReference type="EMBL" id="CAA9257478.1"/>
    </source>
</evidence>
<comment type="function">
    <text evidence="8">Toxic component of a toxin-antitoxin (TA) system. An RNase.</text>
</comment>
<dbReference type="PANTHER" id="PTHR33653">
    <property type="entry name" value="RIBONUCLEASE VAPC2"/>
    <property type="match status" value="1"/>
</dbReference>
<evidence type="ECO:0000256" key="7">
    <source>
        <dbReference type="ARBA" id="ARBA00038093"/>
    </source>
</evidence>
<keyword evidence="8" id="KW-0800">Toxin</keyword>
<evidence type="ECO:0000259" key="9">
    <source>
        <dbReference type="Pfam" id="PF01850"/>
    </source>
</evidence>
<dbReference type="GO" id="GO:0004540">
    <property type="term" value="F:RNA nuclease activity"/>
    <property type="evidence" value="ECO:0007669"/>
    <property type="project" value="InterPro"/>
</dbReference>
<comment type="similarity">
    <text evidence="7 8">Belongs to the PINc/VapC protein family.</text>
</comment>
<name>A0A6J4IRU9_9CHLR</name>
<dbReference type="GO" id="GO:0000287">
    <property type="term" value="F:magnesium ion binding"/>
    <property type="evidence" value="ECO:0007669"/>
    <property type="project" value="UniProtKB-UniRule"/>
</dbReference>
<organism evidence="10">
    <name type="scientific">uncultured Chloroflexota bacterium</name>
    <dbReference type="NCBI Taxonomy" id="166587"/>
    <lineage>
        <taxon>Bacteria</taxon>
        <taxon>Bacillati</taxon>
        <taxon>Chloroflexota</taxon>
        <taxon>environmental samples</taxon>
    </lineage>
</organism>
<evidence type="ECO:0000256" key="2">
    <source>
        <dbReference type="ARBA" id="ARBA00022649"/>
    </source>
</evidence>
<dbReference type="HAMAP" id="MF_00265">
    <property type="entry name" value="VapC_Nob1"/>
    <property type="match status" value="1"/>
</dbReference>
<keyword evidence="2 8" id="KW-1277">Toxin-antitoxin system</keyword>
<dbReference type="InterPro" id="IPR002716">
    <property type="entry name" value="PIN_dom"/>
</dbReference>
<comment type="cofactor">
    <cofactor evidence="1 8">
        <name>Mg(2+)</name>
        <dbReference type="ChEBI" id="CHEBI:18420"/>
    </cofactor>
</comment>
<reference evidence="10" key="1">
    <citation type="submission" date="2020-02" db="EMBL/GenBank/DDBJ databases">
        <authorList>
            <person name="Meier V. D."/>
        </authorList>
    </citation>
    <scope>NUCLEOTIDE SEQUENCE</scope>
    <source>
        <strain evidence="10">AVDCRST_MAG77</strain>
    </source>
</reference>
<gene>
    <name evidence="8" type="primary">vapC</name>
    <name evidence="10" type="ORF">AVDCRST_MAG77-2405</name>
</gene>
<evidence type="ECO:0000256" key="8">
    <source>
        <dbReference type="HAMAP-Rule" id="MF_00265"/>
    </source>
</evidence>
<dbReference type="InterPro" id="IPR029060">
    <property type="entry name" value="PIN-like_dom_sf"/>
</dbReference>
<keyword evidence="5 8" id="KW-0378">Hydrolase</keyword>
<evidence type="ECO:0000256" key="3">
    <source>
        <dbReference type="ARBA" id="ARBA00022722"/>
    </source>
</evidence>
<feature type="binding site" evidence="8">
    <location>
        <position position="16"/>
    </location>
    <ligand>
        <name>Mg(2+)</name>
        <dbReference type="ChEBI" id="CHEBI:18420"/>
    </ligand>
</feature>
<dbReference type="GO" id="GO:0016787">
    <property type="term" value="F:hydrolase activity"/>
    <property type="evidence" value="ECO:0007669"/>
    <property type="project" value="UniProtKB-KW"/>
</dbReference>
<evidence type="ECO:0000256" key="5">
    <source>
        <dbReference type="ARBA" id="ARBA00022801"/>
    </source>
</evidence>
<feature type="binding site" evidence="8">
    <location>
        <position position="109"/>
    </location>
    <ligand>
        <name>Mg(2+)</name>
        <dbReference type="ChEBI" id="CHEBI:18420"/>
    </ligand>
</feature>
<keyword evidence="3 8" id="KW-0540">Nuclease</keyword>
<dbReference type="GO" id="GO:0090729">
    <property type="term" value="F:toxin activity"/>
    <property type="evidence" value="ECO:0007669"/>
    <property type="project" value="UniProtKB-KW"/>
</dbReference>
<dbReference type="Pfam" id="PF01850">
    <property type="entry name" value="PIN"/>
    <property type="match status" value="1"/>
</dbReference>
<dbReference type="SUPFAM" id="SSF88723">
    <property type="entry name" value="PIN domain-like"/>
    <property type="match status" value="1"/>
</dbReference>
<sequence>MSAPASVATPVPHLIDSSVWIPVLRRNHPTGPALRARVAQVQGSGVAFTTEPVRFELLRGARDDANYERLAGVLGALPVLPVAAERWQEAGELAYRLLRRHGMQFPANDLLIACVAMAHGAKLVHRDRDFDLIARHAAVTVESHV</sequence>
<dbReference type="Gene3D" id="3.40.50.1010">
    <property type="entry name" value="5'-nuclease"/>
    <property type="match status" value="1"/>
</dbReference>
<evidence type="ECO:0000256" key="6">
    <source>
        <dbReference type="ARBA" id="ARBA00022842"/>
    </source>
</evidence>
<keyword evidence="6 8" id="KW-0460">Magnesium</keyword>
<keyword evidence="4 8" id="KW-0479">Metal-binding</keyword>
<evidence type="ECO:0000256" key="4">
    <source>
        <dbReference type="ARBA" id="ARBA00022723"/>
    </source>
</evidence>